<dbReference type="Proteomes" id="UP000037660">
    <property type="component" value="Unassembled WGS sequence"/>
</dbReference>
<dbReference type="AlphaFoldDB" id="A0A0K8NUB9"/>
<comment type="caution">
    <text evidence="1">The sequence shown here is derived from an EMBL/GenBank/DDBJ whole genome shotgun (WGS) entry which is preliminary data.</text>
</comment>
<accession>A0A0K8NUB9</accession>
<dbReference type="RefSeq" id="WP_157548400.1">
    <property type="nucleotide sequence ID" value="NZ_BBYR01000002.1"/>
</dbReference>
<gene>
    <name evidence="1" type="ORF">ISF6_1119</name>
</gene>
<keyword evidence="2" id="KW-1185">Reference proteome</keyword>
<sequence>MLHPVYRLAIDAPQQRVRLGPVAGRAWRTRVVVPRALCVFESLPTTGVAWHERAAFARLQVLRLVPYARTQACAVVKAGRLMLWLWDADEVAAALRAEGLAPQRVRVLPETLLLPLPAADGVVAQRCDGGTDRLQLAGGAILASTWQPEARGAGRAAPDLLPRPWGRDLLAGDGLASPAARLQQAAALGAWGLAFASAAALAYWGGQWQGLSQRLSQAEAGSGDDGVELERLMRLRQAGAADRAWIDRAQALAAGADLEPLLGRLQPVLEAQGLSMREFELRNDDLRITLASGGPGVEIDLPRALAALSALPGLEAVQLRQSSEPQLAAFVMKVPGFRRAAFDRAEDRR</sequence>
<proteinExistence type="predicted"/>
<reference evidence="2" key="1">
    <citation type="submission" date="2015-07" db="EMBL/GenBank/DDBJ databases">
        <title>Discovery of a poly(ethylene terephthalate assimilation.</title>
        <authorList>
            <person name="Yoshida S."/>
            <person name="Hiraga K."/>
            <person name="Takehana T."/>
            <person name="Taniguchi I."/>
            <person name="Yamaji H."/>
            <person name="Maeda Y."/>
            <person name="Toyohara K."/>
            <person name="Miyamoto K."/>
            <person name="Kimura Y."/>
            <person name="Oda K."/>
        </authorList>
    </citation>
    <scope>NUCLEOTIDE SEQUENCE [LARGE SCALE GENOMIC DNA]</scope>
    <source>
        <strain evidence="2">NBRC 110686 / TISTR 2288 / 201-F6</strain>
    </source>
</reference>
<dbReference type="EMBL" id="BBYR01000002">
    <property type="protein sequence ID" value="GAP33864.1"/>
    <property type="molecule type" value="Genomic_DNA"/>
</dbReference>
<reference evidence="1 2" key="2">
    <citation type="journal article" date="2016" name="Science">
        <title>A bacterium that degrades and assimilates poly(ethylene terephthalate).</title>
        <authorList>
            <person name="Yoshida S."/>
            <person name="Hiraga K."/>
            <person name="Takehana T."/>
            <person name="Taniguchi I."/>
            <person name="Yamaji H."/>
            <person name="Maeda Y."/>
            <person name="Toyohara K."/>
            <person name="Miyamoto K."/>
            <person name="Kimura Y."/>
            <person name="Oda K."/>
        </authorList>
    </citation>
    <scope>NUCLEOTIDE SEQUENCE [LARGE SCALE GENOMIC DNA]</scope>
    <source>
        <strain evidence="2">NBRC 110686 / TISTR 2288 / 201-F6</strain>
    </source>
</reference>
<name>A0A0K8NUB9_PISS1</name>
<protein>
    <submittedName>
        <fullName evidence="1">Uncharacterized protein</fullName>
    </submittedName>
</protein>
<organism evidence="1 2">
    <name type="scientific">Piscinibacter sakaiensis</name>
    <name type="common">Ideonella sakaiensis</name>
    <dbReference type="NCBI Taxonomy" id="1547922"/>
    <lineage>
        <taxon>Bacteria</taxon>
        <taxon>Pseudomonadati</taxon>
        <taxon>Pseudomonadota</taxon>
        <taxon>Betaproteobacteria</taxon>
        <taxon>Burkholderiales</taxon>
        <taxon>Sphaerotilaceae</taxon>
        <taxon>Piscinibacter</taxon>
    </lineage>
</organism>
<dbReference type="STRING" id="1547922.ISF6_1119"/>
<evidence type="ECO:0000313" key="1">
    <source>
        <dbReference type="EMBL" id="GAP33864.1"/>
    </source>
</evidence>
<evidence type="ECO:0000313" key="2">
    <source>
        <dbReference type="Proteomes" id="UP000037660"/>
    </source>
</evidence>
<dbReference type="OrthoDB" id="7207165at2"/>